<dbReference type="SUPFAM" id="SSF56300">
    <property type="entry name" value="Metallo-dependent phosphatases"/>
    <property type="match status" value="1"/>
</dbReference>
<accession>A0AAU7CI87</accession>
<reference evidence="2" key="1">
    <citation type="submission" date="2024-05" db="EMBL/GenBank/DDBJ databases">
        <title>Planctomycetes of the genus Singulisphaera possess chitinolytic capabilities.</title>
        <authorList>
            <person name="Ivanova A."/>
        </authorList>
    </citation>
    <scope>NUCLEOTIDE SEQUENCE</scope>
    <source>
        <strain evidence="2">Ch08T</strain>
    </source>
</reference>
<name>A0AAU7CI87_9BACT</name>
<feature type="domain" description="Calcineurin-like phosphoesterase" evidence="1">
    <location>
        <begin position="5"/>
        <end position="76"/>
    </location>
</feature>
<organism evidence="2">
    <name type="scientific">Singulisphaera sp. Ch08</name>
    <dbReference type="NCBI Taxonomy" id="3120278"/>
    <lineage>
        <taxon>Bacteria</taxon>
        <taxon>Pseudomonadati</taxon>
        <taxon>Planctomycetota</taxon>
        <taxon>Planctomycetia</taxon>
        <taxon>Isosphaerales</taxon>
        <taxon>Isosphaeraceae</taxon>
        <taxon>Singulisphaera</taxon>
    </lineage>
</organism>
<dbReference type="Pfam" id="PF00149">
    <property type="entry name" value="Metallophos"/>
    <property type="match status" value="1"/>
</dbReference>
<keyword evidence="2" id="KW-0378">Hydrolase</keyword>
<gene>
    <name evidence="2" type="ORF">V5E97_02315</name>
</gene>
<dbReference type="EMBL" id="CP155447">
    <property type="protein sequence ID" value="XBH04875.1"/>
    <property type="molecule type" value="Genomic_DNA"/>
</dbReference>
<dbReference type="InterPro" id="IPR050126">
    <property type="entry name" value="Ap4A_hydrolase"/>
</dbReference>
<dbReference type="EC" id="3.1.-.-" evidence="2"/>
<sequence length="219" mass="23775">MPDRTIAVGDIHGCSAAFDALINAIRPGDGDTVVTLGDYINRGPDSQGVLARLIDLGHRCRLIPLLGNHDQKLLEARTGLHPTTWLGMGGITTLDSYGPGRHIALIPDEHFAFLERCLDYHETASHIFIHANYAPDLPMAEQSVAMLRWESLRNTTPGPHASGKLVIVGHTSQKTGEILDLGHLICIDTCCHGGGWLTALEVGTGKIWQANRRGKLRQA</sequence>
<dbReference type="GO" id="GO:0008803">
    <property type="term" value="F:bis(5'-nucleosyl)-tetraphosphatase (symmetrical) activity"/>
    <property type="evidence" value="ECO:0007669"/>
    <property type="project" value="TreeGrafter"/>
</dbReference>
<dbReference type="InterPro" id="IPR004843">
    <property type="entry name" value="Calcineurin-like_PHP"/>
</dbReference>
<dbReference type="CDD" id="cd00144">
    <property type="entry name" value="MPP_PPP_family"/>
    <property type="match status" value="1"/>
</dbReference>
<proteinExistence type="predicted"/>
<dbReference type="RefSeq" id="WP_406697677.1">
    <property type="nucleotide sequence ID" value="NZ_CP155447.1"/>
</dbReference>
<evidence type="ECO:0000259" key="1">
    <source>
        <dbReference type="Pfam" id="PF00149"/>
    </source>
</evidence>
<dbReference type="AlphaFoldDB" id="A0AAU7CI87"/>
<dbReference type="GO" id="GO:0016791">
    <property type="term" value="F:phosphatase activity"/>
    <property type="evidence" value="ECO:0007669"/>
    <property type="project" value="TreeGrafter"/>
</dbReference>
<dbReference type="PANTHER" id="PTHR42850:SF4">
    <property type="entry name" value="ZINC-DEPENDENT ENDOPOLYPHOSPHATASE"/>
    <property type="match status" value="1"/>
</dbReference>
<evidence type="ECO:0000313" key="2">
    <source>
        <dbReference type="EMBL" id="XBH04875.1"/>
    </source>
</evidence>
<dbReference type="GO" id="GO:0110154">
    <property type="term" value="P:RNA decapping"/>
    <property type="evidence" value="ECO:0007669"/>
    <property type="project" value="TreeGrafter"/>
</dbReference>
<protein>
    <submittedName>
        <fullName evidence="2">Metallophosphoesterase family protein</fullName>
        <ecNumber evidence="2">3.1.-.-</ecNumber>
    </submittedName>
</protein>
<dbReference type="GO" id="GO:0005737">
    <property type="term" value="C:cytoplasm"/>
    <property type="evidence" value="ECO:0007669"/>
    <property type="project" value="TreeGrafter"/>
</dbReference>
<dbReference type="InterPro" id="IPR029052">
    <property type="entry name" value="Metallo-depent_PP-like"/>
</dbReference>
<dbReference type="PANTHER" id="PTHR42850">
    <property type="entry name" value="METALLOPHOSPHOESTERASE"/>
    <property type="match status" value="1"/>
</dbReference>
<dbReference type="Gene3D" id="3.60.21.10">
    <property type="match status" value="1"/>
</dbReference>